<evidence type="ECO:0000313" key="3">
    <source>
        <dbReference type="Proteomes" id="UP001159428"/>
    </source>
</evidence>
<feature type="domain" description="Integrase core" evidence="1">
    <location>
        <begin position="93"/>
        <end position="177"/>
    </location>
</feature>
<name>A0AAU9XZI0_9CNID</name>
<accession>A0AAU9XZI0</accession>
<dbReference type="EMBL" id="CALNXJ010000086">
    <property type="protein sequence ID" value="CAH3162634.1"/>
    <property type="molecule type" value="Genomic_DNA"/>
</dbReference>
<organism evidence="2 3">
    <name type="scientific">Pocillopora meandrina</name>
    <dbReference type="NCBI Taxonomy" id="46732"/>
    <lineage>
        <taxon>Eukaryota</taxon>
        <taxon>Metazoa</taxon>
        <taxon>Cnidaria</taxon>
        <taxon>Anthozoa</taxon>
        <taxon>Hexacorallia</taxon>
        <taxon>Scleractinia</taxon>
        <taxon>Astrocoeniina</taxon>
        <taxon>Pocilloporidae</taxon>
        <taxon>Pocillopora</taxon>
    </lineage>
</organism>
<dbReference type="AlphaFoldDB" id="A0AAU9XZI0"/>
<comment type="caution">
    <text evidence="2">The sequence shown here is derived from an EMBL/GenBank/DDBJ whole genome shotgun (WGS) entry which is preliminary data.</text>
</comment>
<evidence type="ECO:0000259" key="1">
    <source>
        <dbReference type="Pfam" id="PF24764"/>
    </source>
</evidence>
<dbReference type="InterPro" id="IPR058913">
    <property type="entry name" value="Integrase_dom_put"/>
</dbReference>
<sequence length="253" mass="29229">NRILFRDGLISTYFHLKFDRVEILSFLTLSHGIRLSFRQLKRILRNQGLFRRRNYSNPHEIETGIETVRLILKTLDPKGFERRPRRRLRGRKYYAKGPNYIWHIGGYDELKPFGFCIHGAIDGYMHSRRILWLEASITNNDPSVIAEYYCDCIKQVRGAPRIVRADEGTENCNVAGIQCFFRRIGIDSFAGDESFNLCMDVQFPIKGLKLGGLFYVKLSLIGRSNSSRMLGTRAHIATVIQSMWNARNSVSCT</sequence>
<dbReference type="Pfam" id="PF24764">
    <property type="entry name" value="rva_4"/>
    <property type="match status" value="1"/>
</dbReference>
<evidence type="ECO:0000313" key="2">
    <source>
        <dbReference type="EMBL" id="CAH3162634.1"/>
    </source>
</evidence>
<dbReference type="Proteomes" id="UP001159428">
    <property type="component" value="Unassembled WGS sequence"/>
</dbReference>
<keyword evidence="3" id="KW-1185">Reference proteome</keyword>
<gene>
    <name evidence="2" type="ORF">PMEA_00034335</name>
</gene>
<protein>
    <recommendedName>
        <fullName evidence="1">Integrase core domain-containing protein</fullName>
    </recommendedName>
</protein>
<proteinExistence type="predicted"/>
<feature type="non-terminal residue" evidence="2">
    <location>
        <position position="1"/>
    </location>
</feature>
<reference evidence="2 3" key="1">
    <citation type="submission" date="2022-05" db="EMBL/GenBank/DDBJ databases">
        <authorList>
            <consortium name="Genoscope - CEA"/>
            <person name="William W."/>
        </authorList>
    </citation>
    <scope>NUCLEOTIDE SEQUENCE [LARGE SCALE GENOMIC DNA]</scope>
</reference>
<dbReference type="PANTHER" id="PTHR46791">
    <property type="entry name" value="EXPRESSED PROTEIN"/>
    <property type="match status" value="1"/>
</dbReference>
<dbReference type="PANTHER" id="PTHR46791:SF13">
    <property type="entry name" value="CLR5 DOMAIN-CONTAINING PROTEIN"/>
    <property type="match status" value="1"/>
</dbReference>